<dbReference type="Proteomes" id="UP000734854">
    <property type="component" value="Unassembled WGS sequence"/>
</dbReference>
<keyword evidence="2" id="KW-0175">Coiled coil</keyword>
<feature type="region of interest" description="Disordered" evidence="3">
    <location>
        <begin position="340"/>
        <end position="377"/>
    </location>
</feature>
<name>A0A8J5BWA8_ZINOF</name>
<dbReference type="InterPro" id="IPR046934">
    <property type="entry name" value="PIR2-like"/>
</dbReference>
<feature type="region of interest" description="Disordered" evidence="3">
    <location>
        <begin position="1"/>
        <end position="39"/>
    </location>
</feature>
<evidence type="ECO:0000256" key="2">
    <source>
        <dbReference type="SAM" id="Coils"/>
    </source>
</evidence>
<dbReference type="Pfam" id="PF13920">
    <property type="entry name" value="zf-C3HC4_3"/>
    <property type="match status" value="1"/>
</dbReference>
<dbReference type="EMBL" id="JACMSC010000185">
    <property type="protein sequence ID" value="KAG6466210.1"/>
    <property type="molecule type" value="Genomic_DNA"/>
</dbReference>
<feature type="coiled-coil region" evidence="2">
    <location>
        <begin position="531"/>
        <end position="614"/>
    </location>
</feature>
<evidence type="ECO:0000259" key="4">
    <source>
        <dbReference type="PROSITE" id="PS50089"/>
    </source>
</evidence>
<feature type="domain" description="RING-type" evidence="4">
    <location>
        <begin position="777"/>
        <end position="817"/>
    </location>
</feature>
<feature type="region of interest" description="Disordered" evidence="3">
    <location>
        <begin position="439"/>
        <end position="459"/>
    </location>
</feature>
<sequence>MASKATVDENGTLESPAISSQDKCSRNKRKFPTDSPALDTLDPSVMESAYHDYGPFPTEASSSRNLDNHVSLCSTCRGLMHSLKEVLYLEDGRESYWSGMTETHLEEVLLSNLDAGYESVIKRITSYGYKESVAINALLNIGHCYGCKDPVVNIAEHALEYLASGKAVDVSERENGPEQIRKLEKRLLDDMVDVLIEMRPFFCRGDAMWCLLMCDMNLSLACTMDSDTSSCSGYNGVSGPSASQLNTSCNSYGSGPVMSECNVPAGAPKSSTHPPCSSRDETSSLTGNAGLPSSQFYASRTVHGSCSHSENLKENSLSSSKSLEENLFSYALPISSFPREKSAGSKKWHASTSRARCRSNQSNRNGRVHADRSGSKLTKTSNLANVLLHKKNKSVSGFISDPKSTPLKLDKTVELVSSESVTTQNFSFTAGSSNTVATGLDKISKNPSSPPASSDASLSLTTDTCHNVAVGKNGSYDSTRSGCNSNLLHSQVSSNSTSMNSKDELLVKLLSRVEVLKTELQDWTDWGQQKVMQAARRLNQDKVELQNLRQERDEAARLLKEKETLEVSTMKKVAETEYAWSKACSHYESLNANIGRLENQNHKLRQELEVAKAHATELAINCQDASMREIMTQKKKHSWEKERIMLAEELASEKQKLLYLTQKFQEANEYRDQCEDRWKLEVKARQDILVQVAAERNERERIETSAKLEESAIVSKAESDLQRYKEEIRGLEDKISKLRINSYPKIPELSWDTNGHSNAEILDSEGSDDEVPRDRECVMCLTEEMSVVFLPCSHQVVCAKCNELHEKQGMKDCPSCRTPIQRRIHVRPL</sequence>
<evidence type="ECO:0000313" key="6">
    <source>
        <dbReference type="Proteomes" id="UP000734854"/>
    </source>
</evidence>
<protein>
    <recommendedName>
        <fullName evidence="4">RING-type domain-containing protein</fullName>
    </recommendedName>
</protein>
<feature type="region of interest" description="Disordered" evidence="3">
    <location>
        <begin position="263"/>
        <end position="289"/>
    </location>
</feature>
<evidence type="ECO:0000256" key="3">
    <source>
        <dbReference type="SAM" id="MobiDB-lite"/>
    </source>
</evidence>
<dbReference type="AlphaFoldDB" id="A0A8J5BWA8"/>
<accession>A0A8J5BWA8</accession>
<keyword evidence="6" id="KW-1185">Reference proteome</keyword>
<dbReference type="CDD" id="cd23128">
    <property type="entry name" value="RING-HC_MIP1-like"/>
    <property type="match status" value="1"/>
</dbReference>
<keyword evidence="1" id="KW-0479">Metal-binding</keyword>
<organism evidence="5 6">
    <name type="scientific">Zingiber officinale</name>
    <name type="common">Ginger</name>
    <name type="synonym">Amomum zingiber</name>
    <dbReference type="NCBI Taxonomy" id="94328"/>
    <lineage>
        <taxon>Eukaryota</taxon>
        <taxon>Viridiplantae</taxon>
        <taxon>Streptophyta</taxon>
        <taxon>Embryophyta</taxon>
        <taxon>Tracheophyta</taxon>
        <taxon>Spermatophyta</taxon>
        <taxon>Magnoliopsida</taxon>
        <taxon>Liliopsida</taxon>
        <taxon>Zingiberales</taxon>
        <taxon>Zingiberaceae</taxon>
        <taxon>Zingiber</taxon>
    </lineage>
</organism>
<dbReference type="Pfam" id="PF20235">
    <property type="entry name" value="PIR2-like_helical"/>
    <property type="match status" value="1"/>
</dbReference>
<dbReference type="InterPro" id="IPR001841">
    <property type="entry name" value="Znf_RING"/>
</dbReference>
<reference evidence="5 6" key="1">
    <citation type="submission" date="2020-08" db="EMBL/GenBank/DDBJ databases">
        <title>Plant Genome Project.</title>
        <authorList>
            <person name="Zhang R.-G."/>
        </authorList>
    </citation>
    <scope>NUCLEOTIDE SEQUENCE [LARGE SCALE GENOMIC DNA]</scope>
    <source>
        <tissue evidence="5">Rhizome</tissue>
    </source>
</reference>
<proteinExistence type="predicted"/>
<dbReference type="PANTHER" id="PTHR46405:SF2">
    <property type="entry name" value="OS05G0141500 PROTEIN"/>
    <property type="match status" value="1"/>
</dbReference>
<keyword evidence="1" id="KW-0862">Zinc</keyword>
<dbReference type="OrthoDB" id="774873at2759"/>
<gene>
    <name evidence="5" type="ORF">ZIOFF_075995</name>
</gene>
<evidence type="ECO:0000256" key="1">
    <source>
        <dbReference type="PROSITE-ProRule" id="PRU00175"/>
    </source>
</evidence>
<evidence type="ECO:0000313" key="5">
    <source>
        <dbReference type="EMBL" id="KAG6466210.1"/>
    </source>
</evidence>
<dbReference type="PROSITE" id="PS50089">
    <property type="entry name" value="ZF_RING_2"/>
    <property type="match status" value="1"/>
</dbReference>
<dbReference type="InterPro" id="IPR046527">
    <property type="entry name" value="PIR2-like_helical"/>
</dbReference>
<dbReference type="GO" id="GO:0008270">
    <property type="term" value="F:zinc ion binding"/>
    <property type="evidence" value="ECO:0007669"/>
    <property type="project" value="UniProtKB-KW"/>
</dbReference>
<keyword evidence="1" id="KW-0863">Zinc-finger</keyword>
<dbReference type="PANTHER" id="PTHR46405">
    <property type="entry name" value="OS05G0141500 PROTEIN"/>
    <property type="match status" value="1"/>
</dbReference>
<comment type="caution">
    <text evidence="5">The sequence shown here is derived from an EMBL/GenBank/DDBJ whole genome shotgun (WGS) entry which is preliminary data.</text>
</comment>
<feature type="coiled-coil region" evidence="2">
    <location>
        <begin position="714"/>
        <end position="741"/>
    </location>
</feature>
<feature type="compositionally biased region" description="Polar residues" evidence="3">
    <location>
        <begin position="350"/>
        <end position="365"/>
    </location>
</feature>